<protein>
    <submittedName>
        <fullName evidence="2">Uncharacterized protein</fullName>
    </submittedName>
</protein>
<accession>L8GH19</accession>
<evidence type="ECO:0000313" key="2">
    <source>
        <dbReference type="EMBL" id="ELR12104.1"/>
    </source>
</evidence>
<dbReference type="RefSeq" id="XP_004334117.1">
    <property type="nucleotide sequence ID" value="XM_004334069.1"/>
</dbReference>
<dbReference type="Proteomes" id="UP000011083">
    <property type="component" value="Unassembled WGS sequence"/>
</dbReference>
<feature type="compositionally biased region" description="Basic and acidic residues" evidence="1">
    <location>
        <begin position="44"/>
        <end position="57"/>
    </location>
</feature>
<organism evidence="2 3">
    <name type="scientific">Acanthamoeba castellanii (strain ATCC 30010 / Neff)</name>
    <dbReference type="NCBI Taxonomy" id="1257118"/>
    <lineage>
        <taxon>Eukaryota</taxon>
        <taxon>Amoebozoa</taxon>
        <taxon>Discosea</taxon>
        <taxon>Longamoebia</taxon>
        <taxon>Centramoebida</taxon>
        <taxon>Acanthamoebidae</taxon>
        <taxon>Acanthamoeba</taxon>
    </lineage>
</organism>
<keyword evidence="3" id="KW-1185">Reference proteome</keyword>
<dbReference type="GeneID" id="14912589"/>
<dbReference type="KEGG" id="acan:ACA1_015320"/>
<dbReference type="VEuPathDB" id="AmoebaDB:ACA1_015320"/>
<feature type="region of interest" description="Disordered" evidence="1">
    <location>
        <begin position="1"/>
        <end position="76"/>
    </location>
</feature>
<name>L8GH19_ACACF</name>
<gene>
    <name evidence="2" type="ORF">ACA1_015320</name>
</gene>
<evidence type="ECO:0000256" key="1">
    <source>
        <dbReference type="SAM" id="MobiDB-lite"/>
    </source>
</evidence>
<dbReference type="EMBL" id="KB008131">
    <property type="protein sequence ID" value="ELR12104.1"/>
    <property type="molecule type" value="Genomic_DNA"/>
</dbReference>
<proteinExistence type="predicted"/>
<dbReference type="AlphaFoldDB" id="L8GH19"/>
<sequence>MASLAGKFEQQAAAQNVRPPAPKPSVSVEKAGWKANGNSGGGHTAHDGKFKKSEGGKKVVYAPGALPAKKSLSDLP</sequence>
<reference evidence="2 3" key="1">
    <citation type="journal article" date="2013" name="Genome Biol.">
        <title>Genome of Acanthamoeba castellanii highlights extensive lateral gene transfer and early evolution of tyrosine kinase signaling.</title>
        <authorList>
            <person name="Clarke M."/>
            <person name="Lohan A.J."/>
            <person name="Liu B."/>
            <person name="Lagkouvardos I."/>
            <person name="Roy S."/>
            <person name="Zafar N."/>
            <person name="Bertelli C."/>
            <person name="Schilde C."/>
            <person name="Kianianmomeni A."/>
            <person name="Burglin T.R."/>
            <person name="Frech C."/>
            <person name="Turcotte B."/>
            <person name="Kopec K.O."/>
            <person name="Synnott J.M."/>
            <person name="Choo C."/>
            <person name="Paponov I."/>
            <person name="Finkler A."/>
            <person name="Soon Heng Tan C."/>
            <person name="Hutchins A.P."/>
            <person name="Weinmeier T."/>
            <person name="Rattei T."/>
            <person name="Chu J.S."/>
            <person name="Gimenez G."/>
            <person name="Irimia M."/>
            <person name="Rigden D.J."/>
            <person name="Fitzpatrick D.A."/>
            <person name="Lorenzo-Morales J."/>
            <person name="Bateman A."/>
            <person name="Chiu C.H."/>
            <person name="Tang P."/>
            <person name="Hegemann P."/>
            <person name="Fromm H."/>
            <person name="Raoult D."/>
            <person name="Greub G."/>
            <person name="Miranda-Saavedra D."/>
            <person name="Chen N."/>
            <person name="Nash P."/>
            <person name="Ginger M.L."/>
            <person name="Horn M."/>
            <person name="Schaap P."/>
            <person name="Caler L."/>
            <person name="Loftus B."/>
        </authorList>
    </citation>
    <scope>NUCLEOTIDE SEQUENCE [LARGE SCALE GENOMIC DNA]</scope>
    <source>
        <strain evidence="2 3">Neff</strain>
    </source>
</reference>
<evidence type="ECO:0000313" key="3">
    <source>
        <dbReference type="Proteomes" id="UP000011083"/>
    </source>
</evidence>